<dbReference type="Proteomes" id="UP001553161">
    <property type="component" value="Unassembled WGS sequence"/>
</dbReference>
<evidence type="ECO:0000313" key="3">
    <source>
        <dbReference type="Proteomes" id="UP001553161"/>
    </source>
</evidence>
<keyword evidence="1" id="KW-0812">Transmembrane</keyword>
<evidence type="ECO:0000256" key="1">
    <source>
        <dbReference type="SAM" id="Phobius"/>
    </source>
</evidence>
<keyword evidence="3" id="KW-1185">Reference proteome</keyword>
<gene>
    <name evidence="2" type="ORF">AB0T83_01215</name>
</gene>
<sequence>MMSGLLDETATLLAAGLAVTLGTNMDNLVVLTALAGALADGARQGRRALWIAAAIVLAAAWVLSLMAAGLPVHHTRWLGLVPLGLGLFAGARALRGGATTGEAPVAAGGSMVALLLVNSTDTLATLTPLLAETASPLRLAIVAGMALGTAVLAAVLGRVLGHDRTRAALERHGAWLAPLIMIGVGLYILADTGTDMV</sequence>
<feature type="transmembrane region" description="Helical" evidence="1">
    <location>
        <begin position="139"/>
        <end position="161"/>
    </location>
</feature>
<protein>
    <recommendedName>
        <fullName evidence="4">Cadmium transporter</fullName>
    </recommendedName>
</protein>
<keyword evidence="1" id="KW-1133">Transmembrane helix</keyword>
<reference evidence="2 3" key="1">
    <citation type="submission" date="2024-07" db="EMBL/GenBank/DDBJ databases">
        <authorList>
            <person name="Kang M."/>
        </authorList>
    </citation>
    <scope>NUCLEOTIDE SEQUENCE [LARGE SCALE GENOMIC DNA]</scope>
    <source>
        <strain evidence="2 3">DFM31</strain>
    </source>
</reference>
<dbReference type="RefSeq" id="WP_366190849.1">
    <property type="nucleotide sequence ID" value="NZ_JBFBVU010000001.1"/>
</dbReference>
<dbReference type="EMBL" id="JBFBVU010000001">
    <property type="protein sequence ID" value="MEV8465401.1"/>
    <property type="molecule type" value="Genomic_DNA"/>
</dbReference>
<accession>A0ABV3L1I6</accession>
<comment type="caution">
    <text evidence="2">The sequence shown here is derived from an EMBL/GenBank/DDBJ whole genome shotgun (WGS) entry which is preliminary data.</text>
</comment>
<feature type="transmembrane region" description="Helical" evidence="1">
    <location>
        <begin position="173"/>
        <end position="190"/>
    </location>
</feature>
<keyword evidence="1" id="KW-0472">Membrane</keyword>
<organism evidence="2 3">
    <name type="scientific">Meridianimarinicoccus marinus</name>
    <dbReference type="NCBI Taxonomy" id="3231483"/>
    <lineage>
        <taxon>Bacteria</taxon>
        <taxon>Pseudomonadati</taxon>
        <taxon>Pseudomonadota</taxon>
        <taxon>Alphaproteobacteria</taxon>
        <taxon>Rhodobacterales</taxon>
        <taxon>Paracoccaceae</taxon>
        <taxon>Meridianimarinicoccus</taxon>
    </lineage>
</organism>
<proteinExistence type="predicted"/>
<evidence type="ECO:0000313" key="2">
    <source>
        <dbReference type="EMBL" id="MEV8465401.1"/>
    </source>
</evidence>
<name>A0ABV3L1I6_9RHOB</name>
<evidence type="ECO:0008006" key="4">
    <source>
        <dbReference type="Google" id="ProtNLM"/>
    </source>
</evidence>
<feature type="transmembrane region" description="Helical" evidence="1">
    <location>
        <begin position="49"/>
        <end position="70"/>
    </location>
</feature>